<reference evidence="6" key="1">
    <citation type="submission" date="2021-08" db="EMBL/GenBank/DDBJ databases">
        <title>WGS assembly of Ceratopteris richardii.</title>
        <authorList>
            <person name="Marchant D.B."/>
            <person name="Chen G."/>
            <person name="Jenkins J."/>
            <person name="Shu S."/>
            <person name="Leebens-Mack J."/>
            <person name="Grimwood J."/>
            <person name="Schmutz J."/>
            <person name="Soltis P."/>
            <person name="Soltis D."/>
            <person name="Chen Z.-H."/>
        </authorList>
    </citation>
    <scope>NUCLEOTIDE SEQUENCE</scope>
    <source>
        <strain evidence="6">Whitten #5841</strain>
        <tissue evidence="6">Leaf</tissue>
    </source>
</reference>
<comment type="similarity">
    <text evidence="1 3">Belongs to the EXO70 family.</text>
</comment>
<dbReference type="EMBL" id="CM035417">
    <property type="protein sequence ID" value="KAH7423958.1"/>
    <property type="molecule type" value="Genomic_DNA"/>
</dbReference>
<dbReference type="AlphaFoldDB" id="A0A8T2TNA1"/>
<dbReference type="PANTHER" id="PTHR12542:SF96">
    <property type="entry name" value="EXOCYST COMPLEX COMPONENT EXO70B1"/>
    <property type="match status" value="1"/>
</dbReference>
<evidence type="ECO:0000256" key="1">
    <source>
        <dbReference type="ARBA" id="ARBA00006756"/>
    </source>
</evidence>
<dbReference type="InterPro" id="IPR004140">
    <property type="entry name" value="Exo70"/>
</dbReference>
<name>A0A8T2TNA1_CERRI</name>
<gene>
    <name evidence="6" type="ORF">KP509_12G083000</name>
</gene>
<dbReference type="GO" id="GO:0000145">
    <property type="term" value="C:exocyst"/>
    <property type="evidence" value="ECO:0007669"/>
    <property type="project" value="InterPro"/>
</dbReference>
<dbReference type="GO" id="GO:0006887">
    <property type="term" value="P:exocytosis"/>
    <property type="evidence" value="ECO:0007669"/>
    <property type="project" value="UniProtKB-KW"/>
</dbReference>
<dbReference type="SUPFAM" id="SSF74788">
    <property type="entry name" value="Cullin repeat-like"/>
    <property type="match status" value="1"/>
</dbReference>
<accession>A0A8T2TNA1</accession>
<dbReference type="Pfam" id="PF03081">
    <property type="entry name" value="Exo70_C"/>
    <property type="match status" value="1"/>
</dbReference>
<evidence type="ECO:0000313" key="7">
    <source>
        <dbReference type="Proteomes" id="UP000825935"/>
    </source>
</evidence>
<feature type="domain" description="Exocyst complex subunit Exo70 C-terminal" evidence="5">
    <location>
        <begin position="213"/>
        <end position="526"/>
    </location>
</feature>
<protein>
    <recommendedName>
        <fullName evidence="3">Exocyst subunit Exo70 family protein</fullName>
    </recommendedName>
</protein>
<feature type="region of interest" description="Disordered" evidence="4">
    <location>
        <begin position="119"/>
        <end position="150"/>
    </location>
</feature>
<dbReference type="InterPro" id="IPR016159">
    <property type="entry name" value="Cullin_repeat-like_dom_sf"/>
</dbReference>
<dbReference type="OMA" id="WIFEGSK"/>
<dbReference type="GO" id="GO:0005546">
    <property type="term" value="F:phosphatidylinositol-4,5-bisphosphate binding"/>
    <property type="evidence" value="ECO:0007669"/>
    <property type="project" value="InterPro"/>
</dbReference>
<keyword evidence="3" id="KW-0653">Protein transport</keyword>
<comment type="function">
    <text evidence="3">Component of the exocyst complex.</text>
</comment>
<dbReference type="OrthoDB" id="1922221at2759"/>
<evidence type="ECO:0000256" key="3">
    <source>
        <dbReference type="RuleBase" id="RU365026"/>
    </source>
</evidence>
<organism evidence="6 7">
    <name type="scientific">Ceratopteris richardii</name>
    <name type="common">Triangle waterfern</name>
    <dbReference type="NCBI Taxonomy" id="49495"/>
    <lineage>
        <taxon>Eukaryota</taxon>
        <taxon>Viridiplantae</taxon>
        <taxon>Streptophyta</taxon>
        <taxon>Embryophyta</taxon>
        <taxon>Tracheophyta</taxon>
        <taxon>Polypodiopsida</taxon>
        <taxon>Polypodiidae</taxon>
        <taxon>Polypodiales</taxon>
        <taxon>Pteridineae</taxon>
        <taxon>Pteridaceae</taxon>
        <taxon>Parkerioideae</taxon>
        <taxon>Ceratopteris</taxon>
    </lineage>
</organism>
<comment type="caution">
    <text evidence="6">The sequence shown here is derived from an EMBL/GenBank/DDBJ whole genome shotgun (WGS) entry which is preliminary data.</text>
</comment>
<dbReference type="PANTHER" id="PTHR12542">
    <property type="entry name" value="EXOCYST COMPLEX PROTEIN EXO70"/>
    <property type="match status" value="1"/>
</dbReference>
<keyword evidence="2 3" id="KW-0813">Transport</keyword>
<keyword evidence="7" id="KW-1185">Reference proteome</keyword>
<evidence type="ECO:0000256" key="2">
    <source>
        <dbReference type="ARBA" id="ARBA00022448"/>
    </source>
</evidence>
<evidence type="ECO:0000256" key="4">
    <source>
        <dbReference type="SAM" id="MobiDB-lite"/>
    </source>
</evidence>
<dbReference type="Gene3D" id="1.20.1280.170">
    <property type="entry name" value="Exocyst complex component Exo70"/>
    <property type="match status" value="1"/>
</dbReference>
<evidence type="ECO:0000313" key="6">
    <source>
        <dbReference type="EMBL" id="KAH7423958.1"/>
    </source>
</evidence>
<sequence length="554" mass="62135">MANNDGDKRVLATAQHIEPRGPPASSVSAIIQKMGERLNVAEEAIMRRSSDVRLIWDGHPDDAVIYLRAVDDLQSLMGPLSSPWSDKAMLHRAHHEFNVMVVTNSESVDTEWLSYCENEPSTHSGRGGEDLHAPVSDSSDDDEDEDIPLAHPDIPLAHPVTDFNAVFDPIPPKRIVGYGRECIQVYVSILGMQKIKMEIVQKRAWEGLEVKIKNWMQALKVAAKVVFPTEKKLCDNVFVGLNPQRENSFPELASGALMQFLAFGKAIAGVRRTPEKLFKILDMFEITKDLRSDINMVFCDEICERIRTEVGIVLGQLGEAAWGTLQEFELAIQKDASKILVVGGAFHPLTRYVMNYIQFLVDYSATLEIFLKDKRREVPKSLGVETFGLSKTLLESRSQDSEQVSSLAVQIMWLIVYLEGNLDAKSKLYMDQSMALLFLMNNVHYIVQKHNGQDRVCAANYVRTTWKTVFSCLRDEGLTTNGRLSSGVSRVAIKDRFKNFNLAFEEACASQSSFVVPDPQLREELMDGGKYQRSAGCGHFRTQKEIASQPRGVS</sequence>
<dbReference type="GO" id="GO:0015031">
    <property type="term" value="P:protein transport"/>
    <property type="evidence" value="ECO:0007669"/>
    <property type="project" value="UniProtKB-KW"/>
</dbReference>
<dbReference type="InterPro" id="IPR046364">
    <property type="entry name" value="Exo70_C"/>
</dbReference>
<feature type="compositionally biased region" description="Acidic residues" evidence="4">
    <location>
        <begin position="138"/>
        <end position="147"/>
    </location>
</feature>
<keyword evidence="3" id="KW-0268">Exocytosis</keyword>
<dbReference type="Proteomes" id="UP000825935">
    <property type="component" value="Chromosome 12"/>
</dbReference>
<proteinExistence type="inferred from homology"/>
<evidence type="ECO:0000259" key="5">
    <source>
        <dbReference type="Pfam" id="PF03081"/>
    </source>
</evidence>